<reference evidence="1" key="2">
    <citation type="submission" date="2013-04" db="UniProtKB">
        <authorList>
            <consortium name="EnsemblPlants"/>
        </authorList>
    </citation>
    <scope>IDENTIFICATION</scope>
</reference>
<dbReference type="EnsemblPlants" id="OB12G13790.1">
    <property type="protein sequence ID" value="OB12G13790.1"/>
    <property type="gene ID" value="OB12G13790"/>
</dbReference>
<proteinExistence type="predicted"/>
<evidence type="ECO:0000313" key="1">
    <source>
        <dbReference type="EnsemblPlants" id="OB12G13790.1"/>
    </source>
</evidence>
<reference evidence="1" key="1">
    <citation type="journal article" date="2013" name="Nat. Commun.">
        <title>Whole-genome sequencing of Oryza brachyantha reveals mechanisms underlying Oryza genome evolution.</title>
        <authorList>
            <person name="Chen J."/>
            <person name="Huang Q."/>
            <person name="Gao D."/>
            <person name="Wang J."/>
            <person name="Lang Y."/>
            <person name="Liu T."/>
            <person name="Li B."/>
            <person name="Bai Z."/>
            <person name="Luis Goicoechea J."/>
            <person name="Liang C."/>
            <person name="Chen C."/>
            <person name="Zhang W."/>
            <person name="Sun S."/>
            <person name="Liao Y."/>
            <person name="Zhang X."/>
            <person name="Yang L."/>
            <person name="Song C."/>
            <person name="Wang M."/>
            <person name="Shi J."/>
            <person name="Liu G."/>
            <person name="Liu J."/>
            <person name="Zhou H."/>
            <person name="Zhou W."/>
            <person name="Yu Q."/>
            <person name="An N."/>
            <person name="Chen Y."/>
            <person name="Cai Q."/>
            <person name="Wang B."/>
            <person name="Liu B."/>
            <person name="Min J."/>
            <person name="Huang Y."/>
            <person name="Wu H."/>
            <person name="Li Z."/>
            <person name="Zhang Y."/>
            <person name="Yin Y."/>
            <person name="Song W."/>
            <person name="Jiang J."/>
            <person name="Jackson S.A."/>
            <person name="Wing R.A."/>
            <person name="Wang J."/>
            <person name="Chen M."/>
        </authorList>
    </citation>
    <scope>NUCLEOTIDE SEQUENCE [LARGE SCALE GENOMIC DNA]</scope>
    <source>
        <strain evidence="1">cv. IRGC 101232</strain>
    </source>
</reference>
<name>J3NBM1_ORYBR</name>
<protein>
    <submittedName>
        <fullName evidence="1">Uncharacterized protein</fullName>
    </submittedName>
</protein>
<evidence type="ECO:0000313" key="2">
    <source>
        <dbReference type="Proteomes" id="UP000006038"/>
    </source>
</evidence>
<dbReference type="Proteomes" id="UP000006038">
    <property type="component" value="Chromosome 12"/>
</dbReference>
<organism evidence="1">
    <name type="scientific">Oryza brachyantha</name>
    <name type="common">malo sina</name>
    <dbReference type="NCBI Taxonomy" id="4533"/>
    <lineage>
        <taxon>Eukaryota</taxon>
        <taxon>Viridiplantae</taxon>
        <taxon>Streptophyta</taxon>
        <taxon>Embryophyta</taxon>
        <taxon>Tracheophyta</taxon>
        <taxon>Spermatophyta</taxon>
        <taxon>Magnoliopsida</taxon>
        <taxon>Liliopsida</taxon>
        <taxon>Poales</taxon>
        <taxon>Poaceae</taxon>
        <taxon>BOP clade</taxon>
        <taxon>Oryzoideae</taxon>
        <taxon>Oryzeae</taxon>
        <taxon>Oryzinae</taxon>
        <taxon>Oryza</taxon>
    </lineage>
</organism>
<accession>J3NBM1</accession>
<dbReference type="HOGENOM" id="CLU_3109594_0_0_1"/>
<sequence>MLEFEATTGNERRAIRVGHACGSTRAGGLTKCLLSLSNGIYRSLMVSVVTC</sequence>
<dbReference type="Gramene" id="OB12G13790.1">
    <property type="protein sequence ID" value="OB12G13790.1"/>
    <property type="gene ID" value="OB12G13790"/>
</dbReference>
<keyword evidence="2" id="KW-1185">Reference proteome</keyword>
<dbReference type="AlphaFoldDB" id="J3NBM1"/>